<dbReference type="Proteomes" id="UP000616724">
    <property type="component" value="Unassembled WGS sequence"/>
</dbReference>
<evidence type="ECO:0000256" key="1">
    <source>
        <dbReference type="ARBA" id="ARBA00022527"/>
    </source>
</evidence>
<evidence type="ECO:0000259" key="2">
    <source>
        <dbReference type="Pfam" id="PF13581"/>
    </source>
</evidence>
<dbReference type="Gene3D" id="3.30.565.10">
    <property type="entry name" value="Histidine kinase-like ATPase, C-terminal domain"/>
    <property type="match status" value="1"/>
</dbReference>
<dbReference type="GO" id="GO:0004674">
    <property type="term" value="F:protein serine/threonine kinase activity"/>
    <property type="evidence" value="ECO:0007669"/>
    <property type="project" value="UniProtKB-KW"/>
</dbReference>
<dbReference type="PANTHER" id="PTHR35526:SF3">
    <property type="entry name" value="ANTI-SIGMA-F FACTOR RSBW"/>
    <property type="match status" value="1"/>
</dbReference>
<name>A0A8J3W910_9ACTN</name>
<comment type="caution">
    <text evidence="3">The sequence shown here is derived from an EMBL/GenBank/DDBJ whole genome shotgun (WGS) entry which is preliminary data.</text>
</comment>
<feature type="domain" description="Histidine kinase/HSP90-like ATPase" evidence="2">
    <location>
        <begin position="61"/>
        <end position="163"/>
    </location>
</feature>
<reference evidence="3 4" key="1">
    <citation type="submission" date="2021-01" db="EMBL/GenBank/DDBJ databases">
        <title>Whole genome shotgun sequence of Planobispora longispora NBRC 13918.</title>
        <authorList>
            <person name="Komaki H."/>
            <person name="Tamura T."/>
        </authorList>
    </citation>
    <scope>NUCLEOTIDE SEQUENCE [LARGE SCALE GENOMIC DNA]</scope>
    <source>
        <strain evidence="3 4">NBRC 13918</strain>
    </source>
</reference>
<dbReference type="Pfam" id="PF13581">
    <property type="entry name" value="HATPase_c_2"/>
    <property type="match status" value="1"/>
</dbReference>
<dbReference type="InterPro" id="IPR036890">
    <property type="entry name" value="HATPase_C_sf"/>
</dbReference>
<dbReference type="RefSeq" id="WP_203894711.1">
    <property type="nucleotide sequence ID" value="NZ_BOOH01000057.1"/>
</dbReference>
<dbReference type="SUPFAM" id="SSF55874">
    <property type="entry name" value="ATPase domain of HSP90 chaperone/DNA topoisomerase II/histidine kinase"/>
    <property type="match status" value="1"/>
</dbReference>
<dbReference type="AlphaFoldDB" id="A0A8J3W910"/>
<accession>A0A8J3W910</accession>
<proteinExistence type="predicted"/>
<dbReference type="CDD" id="cd16936">
    <property type="entry name" value="HATPase_RsbW-like"/>
    <property type="match status" value="1"/>
</dbReference>
<keyword evidence="1" id="KW-0418">Kinase</keyword>
<keyword evidence="4" id="KW-1185">Reference proteome</keyword>
<dbReference type="PANTHER" id="PTHR35526">
    <property type="entry name" value="ANTI-SIGMA-F FACTOR RSBW-RELATED"/>
    <property type="match status" value="1"/>
</dbReference>
<keyword evidence="1" id="KW-0723">Serine/threonine-protein kinase</keyword>
<protein>
    <recommendedName>
        <fullName evidence="2">Histidine kinase/HSP90-like ATPase domain-containing protein</fullName>
    </recommendedName>
</protein>
<keyword evidence="1" id="KW-0808">Transferase</keyword>
<evidence type="ECO:0000313" key="4">
    <source>
        <dbReference type="Proteomes" id="UP000616724"/>
    </source>
</evidence>
<dbReference type="InterPro" id="IPR050267">
    <property type="entry name" value="Anti-sigma-factor_SerPK"/>
</dbReference>
<organism evidence="3 4">
    <name type="scientific">Planobispora longispora</name>
    <dbReference type="NCBI Taxonomy" id="28887"/>
    <lineage>
        <taxon>Bacteria</taxon>
        <taxon>Bacillati</taxon>
        <taxon>Actinomycetota</taxon>
        <taxon>Actinomycetes</taxon>
        <taxon>Streptosporangiales</taxon>
        <taxon>Streptosporangiaceae</taxon>
        <taxon>Planobispora</taxon>
    </lineage>
</organism>
<dbReference type="InterPro" id="IPR003594">
    <property type="entry name" value="HATPase_dom"/>
</dbReference>
<dbReference type="EMBL" id="BOOH01000057">
    <property type="protein sequence ID" value="GIH80283.1"/>
    <property type="molecule type" value="Genomic_DNA"/>
</dbReference>
<sequence length="191" mass="20995">MTGFQRHELASVPAEIDDWQRWLSMLDDLLPPDGSPARSDEDGRPGHVRMAARGVRHDQYAARAAREFTSASLRSWALEHLIGDTAVVVSELVTNAVRHGVGDPISVPSAEQVRVVLCRTENSVVCAVTDPSPRGPRLREPDHEAENGRGLQVVQGISHMWGWSPLQTRGKAVWAAFTISPARGRRLEPCP</sequence>
<evidence type="ECO:0000313" key="3">
    <source>
        <dbReference type="EMBL" id="GIH80283.1"/>
    </source>
</evidence>
<gene>
    <name evidence="3" type="ORF">Plo01_67120</name>
</gene>